<sequence>MADGIIHVGGRLQKSKFAFLQKHLILIPAKHHFVSLLIWSSHEKVFHDGVSETLMEIRKKSWLIRGKANCEELSQSVCFVQTIYTSSPGVQVTAPLPVARVEQPPQSSIVGIDFGGPLYTKNSDNTFYIVLFTCAVTRAMHLELVNLTTENISFGTSTIHCVSRSVFQNLVR</sequence>
<accession>A0A4Y2EJ80</accession>
<dbReference type="InterPro" id="IPR036397">
    <property type="entry name" value="RNaseH_sf"/>
</dbReference>
<proteinExistence type="predicted"/>
<gene>
    <name evidence="1" type="ORF">AVEN_224202_1</name>
</gene>
<dbReference type="PANTHER" id="PTHR47331:SF2">
    <property type="match status" value="1"/>
</dbReference>
<dbReference type="AlphaFoldDB" id="A0A4Y2EJ80"/>
<reference evidence="1 2" key="1">
    <citation type="journal article" date="2019" name="Sci. Rep.">
        <title>Orb-weaving spider Araneus ventricosus genome elucidates the spidroin gene catalogue.</title>
        <authorList>
            <person name="Kono N."/>
            <person name="Nakamura H."/>
            <person name="Ohtoshi R."/>
            <person name="Moran D.A.P."/>
            <person name="Shinohara A."/>
            <person name="Yoshida Y."/>
            <person name="Fujiwara M."/>
            <person name="Mori M."/>
            <person name="Tomita M."/>
            <person name="Arakawa K."/>
        </authorList>
    </citation>
    <scope>NUCLEOTIDE SEQUENCE [LARGE SCALE GENOMIC DNA]</scope>
</reference>
<dbReference type="Proteomes" id="UP000499080">
    <property type="component" value="Unassembled WGS sequence"/>
</dbReference>
<organism evidence="1 2">
    <name type="scientific">Araneus ventricosus</name>
    <name type="common">Orbweaver spider</name>
    <name type="synonym">Epeira ventricosa</name>
    <dbReference type="NCBI Taxonomy" id="182803"/>
    <lineage>
        <taxon>Eukaryota</taxon>
        <taxon>Metazoa</taxon>
        <taxon>Ecdysozoa</taxon>
        <taxon>Arthropoda</taxon>
        <taxon>Chelicerata</taxon>
        <taxon>Arachnida</taxon>
        <taxon>Araneae</taxon>
        <taxon>Araneomorphae</taxon>
        <taxon>Entelegynae</taxon>
        <taxon>Araneoidea</taxon>
        <taxon>Araneidae</taxon>
        <taxon>Araneus</taxon>
    </lineage>
</organism>
<dbReference type="EMBL" id="BGPR01000604">
    <property type="protein sequence ID" value="GBM28148.1"/>
    <property type="molecule type" value="Genomic_DNA"/>
</dbReference>
<evidence type="ECO:0000313" key="1">
    <source>
        <dbReference type="EMBL" id="GBM28148.1"/>
    </source>
</evidence>
<evidence type="ECO:0000313" key="2">
    <source>
        <dbReference type="Proteomes" id="UP000499080"/>
    </source>
</evidence>
<name>A0A4Y2EJ80_ARAVE</name>
<dbReference type="GO" id="GO:0003676">
    <property type="term" value="F:nucleic acid binding"/>
    <property type="evidence" value="ECO:0007669"/>
    <property type="project" value="InterPro"/>
</dbReference>
<dbReference type="OrthoDB" id="6432901at2759"/>
<protein>
    <submittedName>
        <fullName evidence="1">Uncharacterized protein</fullName>
    </submittedName>
</protein>
<comment type="caution">
    <text evidence="1">The sequence shown here is derived from an EMBL/GenBank/DDBJ whole genome shotgun (WGS) entry which is preliminary data.</text>
</comment>
<dbReference type="Gene3D" id="3.30.420.10">
    <property type="entry name" value="Ribonuclease H-like superfamily/Ribonuclease H"/>
    <property type="match status" value="1"/>
</dbReference>
<dbReference type="PANTHER" id="PTHR47331">
    <property type="entry name" value="PHD-TYPE DOMAIN-CONTAINING PROTEIN"/>
    <property type="match status" value="1"/>
</dbReference>
<keyword evidence="2" id="KW-1185">Reference proteome</keyword>